<evidence type="ECO:0000313" key="2">
    <source>
        <dbReference type="EMBL" id="OLV17462.1"/>
    </source>
</evidence>
<gene>
    <name evidence="2" type="ORF">BOO71_0008761</name>
</gene>
<proteinExistence type="predicted"/>
<dbReference type="OrthoDB" id="72873at2"/>
<accession>A0A1U7NX21</accession>
<dbReference type="EMBL" id="MSTI01000099">
    <property type="protein sequence ID" value="OLV17462.1"/>
    <property type="molecule type" value="Genomic_DNA"/>
</dbReference>
<dbReference type="STRING" id="249408.BOO71_0008761"/>
<comment type="caution">
    <text evidence="2">The sequence shown here is derived from an EMBL/GenBank/DDBJ whole genome shotgun (WGS) entry which is preliminary data.</text>
</comment>
<dbReference type="AlphaFoldDB" id="A0A1U7NX21"/>
<reference evidence="2 3" key="1">
    <citation type="submission" date="2017-01" db="EMBL/GenBank/DDBJ databases">
        <title>Genome Analysis of Deinococcus marmoris KOPRI26562.</title>
        <authorList>
            <person name="Kim J.H."/>
            <person name="Oh H.-M."/>
        </authorList>
    </citation>
    <scope>NUCLEOTIDE SEQUENCE [LARGE SCALE GENOMIC DNA]</scope>
    <source>
        <strain evidence="2 3">KOPRI26562</strain>
    </source>
</reference>
<evidence type="ECO:0000256" key="1">
    <source>
        <dbReference type="SAM" id="MobiDB-lite"/>
    </source>
</evidence>
<sequence>MQQAAHSTGKVHEPAGIINPSHDLKQLGREIESLRAMQRELAASDRLEKLLKIIPRPGWTTPAEFLLVSSQIRQMAELVQGLERAQDALLKGADMVGRR</sequence>
<dbReference type="Proteomes" id="UP000186607">
    <property type="component" value="Unassembled WGS sequence"/>
</dbReference>
<feature type="region of interest" description="Disordered" evidence="1">
    <location>
        <begin position="1"/>
        <end position="23"/>
    </location>
</feature>
<organism evidence="2 3">
    <name type="scientific">Deinococcus marmoris</name>
    <dbReference type="NCBI Taxonomy" id="249408"/>
    <lineage>
        <taxon>Bacteria</taxon>
        <taxon>Thermotogati</taxon>
        <taxon>Deinococcota</taxon>
        <taxon>Deinococci</taxon>
        <taxon>Deinococcales</taxon>
        <taxon>Deinococcaceae</taxon>
        <taxon>Deinococcus</taxon>
    </lineage>
</organism>
<evidence type="ECO:0000313" key="3">
    <source>
        <dbReference type="Proteomes" id="UP000186607"/>
    </source>
</evidence>
<keyword evidence="3" id="KW-1185">Reference proteome</keyword>
<protein>
    <submittedName>
        <fullName evidence="2">Uncharacterized protein</fullName>
    </submittedName>
</protein>
<dbReference type="RefSeq" id="WP_075833752.1">
    <property type="nucleotide sequence ID" value="NZ_MSTI01000099.1"/>
</dbReference>
<name>A0A1U7NX21_9DEIO</name>